<dbReference type="GO" id="GO:0016740">
    <property type="term" value="F:transferase activity"/>
    <property type="evidence" value="ECO:0007669"/>
    <property type="project" value="UniProtKB-KW"/>
</dbReference>
<protein>
    <submittedName>
        <fullName evidence="10">Phosphoglycerol transferase MdoB</fullName>
    </submittedName>
    <submittedName>
        <fullName evidence="9">Sulfatase</fullName>
    </submittedName>
</protein>
<feature type="transmembrane region" description="Helical" evidence="7">
    <location>
        <begin position="164"/>
        <end position="185"/>
    </location>
</feature>
<dbReference type="EMBL" id="CP014223">
    <property type="protein sequence ID" value="AMJ42185.1"/>
    <property type="molecule type" value="Genomic_DNA"/>
</dbReference>
<evidence type="ECO:0000313" key="9">
    <source>
        <dbReference type="EMBL" id="AMJ42185.1"/>
    </source>
</evidence>
<dbReference type="Proteomes" id="UP000068026">
    <property type="component" value="Chromosome"/>
</dbReference>
<dbReference type="CDD" id="cd16015">
    <property type="entry name" value="LTA_synthase"/>
    <property type="match status" value="1"/>
</dbReference>
<accession>A0A110A7E8</accession>
<dbReference type="OrthoDB" id="243547at2"/>
<keyword evidence="4 7" id="KW-0812">Transmembrane</keyword>
<dbReference type="KEGG" id="cpro:CPRO_26370"/>
<dbReference type="InterPro" id="IPR017850">
    <property type="entry name" value="Alkaline_phosphatase_core_sf"/>
</dbReference>
<dbReference type="Proteomes" id="UP000184204">
    <property type="component" value="Unassembled WGS sequence"/>
</dbReference>
<dbReference type="InterPro" id="IPR000917">
    <property type="entry name" value="Sulfatase_N"/>
</dbReference>
<keyword evidence="3" id="KW-1003">Cell membrane</keyword>
<reference evidence="9 11" key="1">
    <citation type="journal article" date="2016" name="Genome Announc.">
        <title>Complete Genome Sequence of the Amino Acid-Fermenting Clostridium propionicum X2 (DSM 1682).</title>
        <authorList>
            <person name="Poehlein A."/>
            <person name="Schlien K."/>
            <person name="Chowdhury N.P."/>
            <person name="Gottschalk G."/>
            <person name="Buckel W."/>
            <person name="Daniel R."/>
        </authorList>
    </citation>
    <scope>NUCLEOTIDE SEQUENCE [LARGE SCALE GENOMIC DNA]</scope>
    <source>
        <strain evidence="9 11">X2</strain>
    </source>
</reference>
<evidence type="ECO:0000256" key="2">
    <source>
        <dbReference type="ARBA" id="ARBA00004936"/>
    </source>
</evidence>
<keyword evidence="11" id="KW-1185">Reference proteome</keyword>
<sequence length="629" mass="71438">MSETNLNDKDNKFFLFLKKYRIWIFLIAASVFITGGVFLITSNHLYLLFINFLHNPALFILNILPVFLLIVLVYFISGRAAFSATWGAAVFLLLSFVDKMKITMRQEPLLPSDLTLVKEVWAIVKNFPRPQLILVGLSFMALIVLLASAFYLSKGEKPLWKFRIIGFLVFLMIGYGANALLYANVNLYNRYPVMGNPYFQVNQYNSKGLIYSFFHQFNITRITSPQGYNKAFFDELEGAETVTTANNKPHIIMIMGEAFSDLSDNPNLDFSNYQDPLENFKEMASSKNAVSGKIVVPGFGGGTSNTEYDVLTACPTRFLNNPLPSYNFIHQPFDALPRRLAQMGYETQAIHPGYQWFYNRKNVYPNLGFENSYFLETSFDLATQGIGGYVSDKAAMDSIIKNLDNHIKTKDTPLFSFTVTIQNHGPYGGHYGTLPKSFDTDIPLTDTQKDLLTQYFKGIRDADHELGRLRDYAQESTEPIVIVYFGDHLPGFSNGMEFFDLLNYQIDPNGTLEERLALYETPFLIWQNDAAKKESQFNETAEKAKLPASGVINAHYLGALLTQLLDMKGVSPLFDYANEARQVLPAGTNNIFVDSKGSFSDIATKEQLDVIHRLRDWQYYKLFDQTTLK</sequence>
<dbReference type="InterPro" id="IPR050448">
    <property type="entry name" value="OpgB/LTA_synthase_biosynth"/>
</dbReference>
<gene>
    <name evidence="9" type="ORF">CPRO_26370</name>
    <name evidence="10" type="ORF">SAMN02745151_01004</name>
</gene>
<reference evidence="10" key="4">
    <citation type="submission" date="2016-11" db="EMBL/GenBank/DDBJ databases">
        <authorList>
            <person name="Varghese N."/>
            <person name="Submissions S."/>
        </authorList>
    </citation>
    <scope>NUCLEOTIDE SEQUENCE</scope>
    <source>
        <strain evidence="10">DSM 1682</strain>
    </source>
</reference>
<feature type="domain" description="Sulfatase N-terminal" evidence="8">
    <location>
        <begin position="249"/>
        <end position="536"/>
    </location>
</feature>
<feature type="transmembrane region" description="Helical" evidence="7">
    <location>
        <begin position="52"/>
        <end position="74"/>
    </location>
</feature>
<dbReference type="GO" id="GO:0005886">
    <property type="term" value="C:plasma membrane"/>
    <property type="evidence" value="ECO:0007669"/>
    <property type="project" value="UniProtKB-SubCell"/>
</dbReference>
<evidence type="ECO:0000313" key="12">
    <source>
        <dbReference type="Proteomes" id="UP000184204"/>
    </source>
</evidence>
<reference evidence="11" key="2">
    <citation type="submission" date="2016-01" db="EMBL/GenBank/DDBJ databases">
        <authorList>
            <person name="Poehlein A."/>
            <person name="Schlien K."/>
            <person name="Gottschalk G."/>
            <person name="Buckel W."/>
            <person name="Daniel R."/>
        </authorList>
    </citation>
    <scope>NUCLEOTIDE SEQUENCE [LARGE SCALE GENOMIC DNA]</scope>
    <source>
        <strain evidence="11">X2</strain>
    </source>
</reference>
<evidence type="ECO:0000256" key="3">
    <source>
        <dbReference type="ARBA" id="ARBA00022475"/>
    </source>
</evidence>
<dbReference type="SUPFAM" id="SSF53649">
    <property type="entry name" value="Alkaline phosphatase-like"/>
    <property type="match status" value="1"/>
</dbReference>
<comment type="pathway">
    <text evidence="2">Cell wall biogenesis; lipoteichoic acid biosynthesis.</text>
</comment>
<organism evidence="10 12">
    <name type="scientific">Anaerotignum propionicum DSM 1682</name>
    <dbReference type="NCBI Taxonomy" id="991789"/>
    <lineage>
        <taxon>Bacteria</taxon>
        <taxon>Bacillati</taxon>
        <taxon>Bacillota</taxon>
        <taxon>Clostridia</taxon>
        <taxon>Lachnospirales</taxon>
        <taxon>Anaerotignaceae</taxon>
        <taxon>Anaerotignum</taxon>
    </lineage>
</organism>
<evidence type="ECO:0000256" key="6">
    <source>
        <dbReference type="ARBA" id="ARBA00023136"/>
    </source>
</evidence>
<dbReference type="Pfam" id="PF00884">
    <property type="entry name" value="Sulfatase"/>
    <property type="match status" value="1"/>
</dbReference>
<evidence type="ECO:0000313" key="10">
    <source>
        <dbReference type="EMBL" id="SHE53325.1"/>
    </source>
</evidence>
<evidence type="ECO:0000256" key="7">
    <source>
        <dbReference type="SAM" id="Phobius"/>
    </source>
</evidence>
<dbReference type="AlphaFoldDB" id="A0A110A7E8"/>
<feature type="transmembrane region" description="Helical" evidence="7">
    <location>
        <begin position="80"/>
        <end position="97"/>
    </location>
</feature>
<proteinExistence type="predicted"/>
<evidence type="ECO:0000313" key="11">
    <source>
        <dbReference type="Proteomes" id="UP000068026"/>
    </source>
</evidence>
<dbReference type="PANTHER" id="PTHR47371">
    <property type="entry name" value="LIPOTEICHOIC ACID SYNTHASE"/>
    <property type="match status" value="1"/>
</dbReference>
<feature type="transmembrane region" description="Helical" evidence="7">
    <location>
        <begin position="20"/>
        <end position="40"/>
    </location>
</feature>
<evidence type="ECO:0000256" key="5">
    <source>
        <dbReference type="ARBA" id="ARBA00022989"/>
    </source>
</evidence>
<evidence type="ECO:0000259" key="8">
    <source>
        <dbReference type="Pfam" id="PF00884"/>
    </source>
</evidence>
<dbReference type="RefSeq" id="WP_066052598.1">
    <property type="nucleotide sequence ID" value="NZ_FQUA01000003.1"/>
</dbReference>
<feature type="transmembrane region" description="Helical" evidence="7">
    <location>
        <begin position="132"/>
        <end position="152"/>
    </location>
</feature>
<dbReference type="PANTHER" id="PTHR47371:SF3">
    <property type="entry name" value="PHOSPHOGLYCEROL TRANSFERASE I"/>
    <property type="match status" value="1"/>
</dbReference>
<keyword evidence="10" id="KW-0808">Transferase</keyword>
<keyword evidence="6 7" id="KW-0472">Membrane</keyword>
<comment type="subcellular location">
    <subcellularLocation>
        <location evidence="1">Cell membrane</location>
        <topology evidence="1">Multi-pass membrane protein</topology>
    </subcellularLocation>
</comment>
<dbReference type="EMBL" id="FQUA01000003">
    <property type="protein sequence ID" value="SHE53325.1"/>
    <property type="molecule type" value="Genomic_DNA"/>
</dbReference>
<reference evidence="12" key="3">
    <citation type="submission" date="2016-11" db="EMBL/GenBank/DDBJ databases">
        <authorList>
            <person name="Jaros S."/>
            <person name="Januszkiewicz K."/>
            <person name="Wedrychowicz H."/>
        </authorList>
    </citation>
    <scope>NUCLEOTIDE SEQUENCE [LARGE SCALE GENOMIC DNA]</scope>
    <source>
        <strain evidence="12">DSM 1682</strain>
    </source>
</reference>
<name>A0A110A7E8_ANAPI</name>
<dbReference type="Gene3D" id="3.40.720.10">
    <property type="entry name" value="Alkaline Phosphatase, subunit A"/>
    <property type="match status" value="1"/>
</dbReference>
<evidence type="ECO:0000256" key="1">
    <source>
        <dbReference type="ARBA" id="ARBA00004651"/>
    </source>
</evidence>
<evidence type="ECO:0000256" key="4">
    <source>
        <dbReference type="ARBA" id="ARBA00022692"/>
    </source>
</evidence>
<keyword evidence="5 7" id="KW-1133">Transmembrane helix</keyword>